<dbReference type="Proteomes" id="UP000886860">
    <property type="component" value="Unassembled WGS sequence"/>
</dbReference>
<reference evidence="1" key="2">
    <citation type="journal article" date="2021" name="PeerJ">
        <title>Extensive microbial diversity within the chicken gut microbiome revealed by metagenomics and culture.</title>
        <authorList>
            <person name="Gilroy R."/>
            <person name="Ravi A."/>
            <person name="Getino M."/>
            <person name="Pursley I."/>
            <person name="Horton D.L."/>
            <person name="Alikhan N.F."/>
            <person name="Baker D."/>
            <person name="Gharbi K."/>
            <person name="Hall N."/>
            <person name="Watson M."/>
            <person name="Adriaenssens E.M."/>
            <person name="Foster-Nyarko E."/>
            <person name="Jarju S."/>
            <person name="Secka A."/>
            <person name="Antonio M."/>
            <person name="Oren A."/>
            <person name="Chaudhuri R.R."/>
            <person name="La Ragione R."/>
            <person name="Hildebrand F."/>
            <person name="Pallen M.J."/>
        </authorList>
    </citation>
    <scope>NUCLEOTIDE SEQUENCE</scope>
    <source>
        <strain evidence="1">CHK123-3438</strain>
    </source>
</reference>
<dbReference type="EMBL" id="DVKS01000168">
    <property type="protein sequence ID" value="HIT42368.1"/>
    <property type="molecule type" value="Genomic_DNA"/>
</dbReference>
<evidence type="ECO:0000313" key="2">
    <source>
        <dbReference type="Proteomes" id="UP000886860"/>
    </source>
</evidence>
<organism evidence="1 2">
    <name type="scientific">Candidatus Caccovicinus merdipullorum</name>
    <dbReference type="NCBI Taxonomy" id="2840724"/>
    <lineage>
        <taxon>Bacteria</taxon>
        <taxon>Bacillati</taxon>
        <taxon>Bacillota</taxon>
        <taxon>Clostridia</taxon>
        <taxon>Eubacteriales</taxon>
        <taxon>Candidatus Caccovicinus</taxon>
    </lineage>
</organism>
<comment type="caution">
    <text evidence="1">The sequence shown here is derived from an EMBL/GenBank/DDBJ whole genome shotgun (WGS) entry which is preliminary data.</text>
</comment>
<dbReference type="InterPro" id="IPR045441">
    <property type="entry name" value="DUF6506"/>
</dbReference>
<proteinExistence type="predicted"/>
<accession>A0A9D1GK84</accession>
<protein>
    <submittedName>
        <fullName evidence="1">Uncharacterized protein</fullName>
    </submittedName>
</protein>
<reference evidence="1" key="1">
    <citation type="submission" date="2020-10" db="EMBL/GenBank/DDBJ databases">
        <authorList>
            <person name="Gilroy R."/>
        </authorList>
    </citation>
    <scope>NUCLEOTIDE SEQUENCE</scope>
    <source>
        <strain evidence="1">CHK123-3438</strain>
    </source>
</reference>
<dbReference type="AlphaFoldDB" id="A0A9D1GK84"/>
<sequence length="97" mass="10132">MKFAFILMGSGFDSEKDRAAIHGGEIQVAGVPDLSEGCRVAKELCDSGVNCIELCGAFGPEGAKAVIQATGGKIPVGYVTHLPEQDAIYAEVFGENK</sequence>
<gene>
    <name evidence="1" type="ORF">IAB60_09825</name>
</gene>
<evidence type="ECO:0000313" key="1">
    <source>
        <dbReference type="EMBL" id="HIT42368.1"/>
    </source>
</evidence>
<dbReference type="Pfam" id="PF20116">
    <property type="entry name" value="DUF6506"/>
    <property type="match status" value="1"/>
</dbReference>
<name>A0A9D1GK84_9FIRM</name>